<accession>A0A2N3Y732</accession>
<dbReference type="STRING" id="994479.GCA_000194155_05254"/>
<comment type="caution">
    <text evidence="2">The sequence shown here is derived from an EMBL/GenBank/DDBJ whole genome shotgun (WGS) entry which is preliminary data.</text>
</comment>
<sequence length="32" mass="3496">MNTLTDAERQALAETYDNVARPRLAGHSAHEG</sequence>
<evidence type="ECO:0000256" key="1">
    <source>
        <dbReference type="SAM" id="MobiDB-lite"/>
    </source>
</evidence>
<reference evidence="2" key="1">
    <citation type="submission" date="2017-12" db="EMBL/GenBank/DDBJ databases">
        <title>Sequencing the genomes of 1000 Actinobacteria strains.</title>
        <authorList>
            <person name="Klenk H.-P."/>
        </authorList>
    </citation>
    <scope>NUCLEOTIDE SEQUENCE [LARGE SCALE GENOMIC DNA]</scope>
    <source>
        <strain evidence="2">DSM 44228</strain>
    </source>
</reference>
<keyword evidence="3" id="KW-1185">Reference proteome</keyword>
<proteinExistence type="predicted"/>
<dbReference type="Proteomes" id="UP000233786">
    <property type="component" value="Unassembled WGS sequence"/>
</dbReference>
<gene>
    <name evidence="2" type="ORF">A8926_6791</name>
</gene>
<feature type="region of interest" description="Disordered" evidence="1">
    <location>
        <begin position="13"/>
        <end position="32"/>
    </location>
</feature>
<protein>
    <submittedName>
        <fullName evidence="2">Uncharacterized protein</fullName>
    </submittedName>
</protein>
<organism evidence="2 3">
    <name type="scientific">Saccharopolyspora spinosa</name>
    <dbReference type="NCBI Taxonomy" id="60894"/>
    <lineage>
        <taxon>Bacteria</taxon>
        <taxon>Bacillati</taxon>
        <taxon>Actinomycetota</taxon>
        <taxon>Actinomycetes</taxon>
        <taxon>Pseudonocardiales</taxon>
        <taxon>Pseudonocardiaceae</taxon>
        <taxon>Saccharopolyspora</taxon>
    </lineage>
</organism>
<dbReference type="EMBL" id="PJNB01000001">
    <property type="protein sequence ID" value="PKW18675.1"/>
    <property type="molecule type" value="Genomic_DNA"/>
</dbReference>
<dbReference type="AlphaFoldDB" id="A0A2N3Y732"/>
<name>A0A2N3Y732_SACSN</name>
<evidence type="ECO:0000313" key="2">
    <source>
        <dbReference type="EMBL" id="PKW18675.1"/>
    </source>
</evidence>
<evidence type="ECO:0000313" key="3">
    <source>
        <dbReference type="Proteomes" id="UP000233786"/>
    </source>
</evidence>